<proteinExistence type="predicted"/>
<accession>A0A8J4Y2D8</accession>
<dbReference type="EMBL" id="JACEEZ010014848">
    <property type="protein sequence ID" value="KAG0719227.1"/>
    <property type="molecule type" value="Genomic_DNA"/>
</dbReference>
<evidence type="ECO:0000256" key="1">
    <source>
        <dbReference type="SAM" id="MobiDB-lite"/>
    </source>
</evidence>
<name>A0A8J4Y2D8_CHIOP</name>
<evidence type="ECO:0000313" key="2">
    <source>
        <dbReference type="EMBL" id="KAG0719227.1"/>
    </source>
</evidence>
<gene>
    <name evidence="2" type="ORF">GWK47_007337</name>
</gene>
<dbReference type="AlphaFoldDB" id="A0A8J4Y2D8"/>
<feature type="region of interest" description="Disordered" evidence="1">
    <location>
        <begin position="1"/>
        <end position="23"/>
    </location>
</feature>
<evidence type="ECO:0000313" key="3">
    <source>
        <dbReference type="Proteomes" id="UP000770661"/>
    </source>
</evidence>
<dbReference type="Proteomes" id="UP000770661">
    <property type="component" value="Unassembled WGS sequence"/>
</dbReference>
<keyword evidence="3" id="KW-1185">Reference proteome</keyword>
<comment type="caution">
    <text evidence="2">The sequence shown here is derived from an EMBL/GenBank/DDBJ whole genome shotgun (WGS) entry which is preliminary data.</text>
</comment>
<reference evidence="2" key="1">
    <citation type="submission" date="2020-07" db="EMBL/GenBank/DDBJ databases">
        <title>The High-quality genome of the commercially important snow crab, Chionoecetes opilio.</title>
        <authorList>
            <person name="Jeong J.-H."/>
            <person name="Ryu S."/>
        </authorList>
    </citation>
    <scope>NUCLEOTIDE SEQUENCE</scope>
    <source>
        <strain evidence="2">MADBK_172401_WGS</strain>
        <tissue evidence="2">Digestive gland</tissue>
    </source>
</reference>
<sequence>MSFDTRHPTRRQRNGGLCPHRTEHGEKTAAFRLSSPYPGARVVNAVSSVFLGVPHPPDICSSKLPNLMERSWDERTSARESWWRITVATVLEDVKDELFDGLFKSFKSVRTFAMTTGNWSNRHSFSAVVPLPGDSIPCSWSNAQARWMSKVSTPSRFGCSGASSA</sequence>
<organism evidence="2 3">
    <name type="scientific">Chionoecetes opilio</name>
    <name type="common">Atlantic snow crab</name>
    <name type="synonym">Cancer opilio</name>
    <dbReference type="NCBI Taxonomy" id="41210"/>
    <lineage>
        <taxon>Eukaryota</taxon>
        <taxon>Metazoa</taxon>
        <taxon>Ecdysozoa</taxon>
        <taxon>Arthropoda</taxon>
        <taxon>Crustacea</taxon>
        <taxon>Multicrustacea</taxon>
        <taxon>Malacostraca</taxon>
        <taxon>Eumalacostraca</taxon>
        <taxon>Eucarida</taxon>
        <taxon>Decapoda</taxon>
        <taxon>Pleocyemata</taxon>
        <taxon>Brachyura</taxon>
        <taxon>Eubrachyura</taxon>
        <taxon>Majoidea</taxon>
        <taxon>Majidae</taxon>
        <taxon>Chionoecetes</taxon>
    </lineage>
</organism>
<protein>
    <submittedName>
        <fullName evidence="2">Uncharacterized protein</fullName>
    </submittedName>
</protein>